<keyword evidence="9" id="KW-1185">Reference proteome</keyword>
<accession>A0A378JHT0</accession>
<keyword evidence="8" id="KW-0378">Hydrolase</keyword>
<dbReference type="NCBIfam" id="NF010061">
    <property type="entry name" value="PRK13538.1"/>
    <property type="match status" value="1"/>
</dbReference>
<evidence type="ECO:0000256" key="1">
    <source>
        <dbReference type="ARBA" id="ARBA00022448"/>
    </source>
</evidence>
<keyword evidence="3" id="KW-0201">Cytochrome c-type biogenesis</keyword>
<keyword evidence="5" id="KW-1278">Translocase</keyword>
<dbReference type="GO" id="GO:0017004">
    <property type="term" value="P:cytochrome complex assembly"/>
    <property type="evidence" value="ECO:0007669"/>
    <property type="project" value="UniProtKB-KW"/>
</dbReference>
<gene>
    <name evidence="8" type="primary">ccmA_2</name>
    <name evidence="8" type="ORF">NCTC13316_00954</name>
</gene>
<dbReference type="Proteomes" id="UP000254794">
    <property type="component" value="Unassembled WGS sequence"/>
</dbReference>
<dbReference type="PANTHER" id="PTHR43499">
    <property type="entry name" value="ABC TRANSPORTER I FAMILY MEMBER 1"/>
    <property type="match status" value="1"/>
</dbReference>
<dbReference type="NCBIfam" id="TIGR01189">
    <property type="entry name" value="ccmA"/>
    <property type="match status" value="1"/>
</dbReference>
<evidence type="ECO:0000313" key="8">
    <source>
        <dbReference type="EMBL" id="STX50866.1"/>
    </source>
</evidence>
<evidence type="ECO:0000256" key="6">
    <source>
        <dbReference type="ARBA" id="ARBA00023136"/>
    </source>
</evidence>
<evidence type="ECO:0000256" key="5">
    <source>
        <dbReference type="ARBA" id="ARBA00022967"/>
    </source>
</evidence>
<keyword evidence="1" id="KW-0813">Transport</keyword>
<keyword evidence="6" id="KW-0472">Membrane</keyword>
<dbReference type="EMBL" id="UGOD01000001">
    <property type="protein sequence ID" value="STX50866.1"/>
    <property type="molecule type" value="Genomic_DNA"/>
</dbReference>
<dbReference type="InterPro" id="IPR005895">
    <property type="entry name" value="ABC_transptr_haem_export_CcmA"/>
</dbReference>
<protein>
    <submittedName>
        <fullName evidence="8">Heme exporter protein CcmA</fullName>
        <ecNumber evidence="8">3.6.3.41</ecNumber>
    </submittedName>
</protein>
<name>A0A378JHT0_9GAMM</name>
<evidence type="ECO:0000256" key="3">
    <source>
        <dbReference type="ARBA" id="ARBA00022748"/>
    </source>
</evidence>
<proteinExistence type="predicted"/>
<keyword evidence="2" id="KW-0547">Nucleotide-binding</keyword>
<dbReference type="InterPro" id="IPR003439">
    <property type="entry name" value="ABC_transporter-like_ATP-bd"/>
</dbReference>
<reference evidence="8 9" key="1">
    <citation type="submission" date="2018-06" db="EMBL/GenBank/DDBJ databases">
        <authorList>
            <consortium name="Pathogen Informatics"/>
            <person name="Doyle S."/>
        </authorList>
    </citation>
    <scope>NUCLEOTIDE SEQUENCE [LARGE SCALE GENOMIC DNA]</scope>
    <source>
        <strain evidence="8 9">NCTC13316</strain>
    </source>
</reference>
<organism evidence="8 9">
    <name type="scientific">Legionella busanensis</name>
    <dbReference type="NCBI Taxonomy" id="190655"/>
    <lineage>
        <taxon>Bacteria</taxon>
        <taxon>Pseudomonadati</taxon>
        <taxon>Pseudomonadota</taxon>
        <taxon>Gammaproteobacteria</taxon>
        <taxon>Legionellales</taxon>
        <taxon>Legionellaceae</taxon>
        <taxon>Legionella</taxon>
    </lineage>
</organism>
<dbReference type="Pfam" id="PF00005">
    <property type="entry name" value="ABC_tran"/>
    <property type="match status" value="1"/>
</dbReference>
<dbReference type="GO" id="GO:0022857">
    <property type="term" value="F:transmembrane transporter activity"/>
    <property type="evidence" value="ECO:0007669"/>
    <property type="project" value="InterPro"/>
</dbReference>
<evidence type="ECO:0000313" key="9">
    <source>
        <dbReference type="Proteomes" id="UP000254794"/>
    </source>
</evidence>
<dbReference type="PROSITE" id="PS50893">
    <property type="entry name" value="ABC_TRANSPORTER_2"/>
    <property type="match status" value="1"/>
</dbReference>
<evidence type="ECO:0000256" key="2">
    <source>
        <dbReference type="ARBA" id="ARBA00022741"/>
    </source>
</evidence>
<feature type="domain" description="ABC transporter" evidence="7">
    <location>
        <begin position="16"/>
        <end position="215"/>
    </location>
</feature>
<dbReference type="InterPro" id="IPR017871">
    <property type="entry name" value="ABC_transporter-like_CS"/>
</dbReference>
<sequence>MHYIVSWFYLILHFMLDICSICFEYEEKPLLNEVQLSIESGMLLHLKGPNGVGKTTLLKIVAGLLQPLRGDIYWRGQSIYSNLASYQQSLCYVGHKLGLSSQLTVRENCLFDLQWQQNISELSNFLELLSLQDLIDKPCSQLSAGQLRRVALLRLLMNKLPLWLLDEPLIALDNSSIAILSACFSEHLDRGGLIIMTSHQDLPKKFKNCQEYQLC</sequence>
<dbReference type="SMART" id="SM00382">
    <property type="entry name" value="AAA"/>
    <property type="match status" value="1"/>
</dbReference>
<dbReference type="Gene3D" id="3.40.50.300">
    <property type="entry name" value="P-loop containing nucleotide triphosphate hydrolases"/>
    <property type="match status" value="1"/>
</dbReference>
<dbReference type="InterPro" id="IPR003593">
    <property type="entry name" value="AAA+_ATPase"/>
</dbReference>
<dbReference type="SUPFAM" id="SSF52540">
    <property type="entry name" value="P-loop containing nucleoside triphosphate hydrolases"/>
    <property type="match status" value="1"/>
</dbReference>
<evidence type="ECO:0000256" key="4">
    <source>
        <dbReference type="ARBA" id="ARBA00022840"/>
    </source>
</evidence>
<dbReference type="PANTHER" id="PTHR43499:SF1">
    <property type="entry name" value="ABC TRANSPORTER I FAMILY MEMBER 1"/>
    <property type="match status" value="1"/>
</dbReference>
<dbReference type="GO" id="GO:0016887">
    <property type="term" value="F:ATP hydrolysis activity"/>
    <property type="evidence" value="ECO:0007669"/>
    <property type="project" value="InterPro"/>
</dbReference>
<keyword evidence="4" id="KW-0067">ATP-binding</keyword>
<dbReference type="GO" id="GO:0005524">
    <property type="term" value="F:ATP binding"/>
    <property type="evidence" value="ECO:0007669"/>
    <property type="project" value="UniProtKB-KW"/>
</dbReference>
<evidence type="ECO:0000259" key="7">
    <source>
        <dbReference type="PROSITE" id="PS50893"/>
    </source>
</evidence>
<dbReference type="EC" id="3.6.3.41" evidence="8"/>
<dbReference type="AlphaFoldDB" id="A0A378JHT0"/>
<dbReference type="PROSITE" id="PS00211">
    <property type="entry name" value="ABC_TRANSPORTER_1"/>
    <property type="match status" value="1"/>
</dbReference>
<dbReference type="InterPro" id="IPR027417">
    <property type="entry name" value="P-loop_NTPase"/>
</dbReference>